<gene>
    <name evidence="2" type="ORF">CI727_15775</name>
</gene>
<comment type="caution">
    <text evidence="2">The sequence shown here is derived from an EMBL/GenBank/DDBJ whole genome shotgun (WGS) entry which is preliminary data.</text>
</comment>
<keyword evidence="1" id="KW-0472">Membrane</keyword>
<name>A0AAE5JZW2_SHISO</name>
<evidence type="ECO:0000256" key="1">
    <source>
        <dbReference type="SAM" id="Phobius"/>
    </source>
</evidence>
<organism evidence="2 3">
    <name type="scientific">Shigella sonnei</name>
    <dbReference type="NCBI Taxonomy" id="624"/>
    <lineage>
        <taxon>Bacteria</taxon>
        <taxon>Pseudomonadati</taxon>
        <taxon>Pseudomonadota</taxon>
        <taxon>Gammaproteobacteria</taxon>
        <taxon>Enterobacterales</taxon>
        <taxon>Enterobacteriaceae</taxon>
        <taxon>Shigella</taxon>
    </lineage>
</organism>
<dbReference type="Proteomes" id="UP000215313">
    <property type="component" value="Unassembled WGS sequence"/>
</dbReference>
<dbReference type="RefSeq" id="WP_094312737.1">
    <property type="nucleotide sequence ID" value="NZ_NQBG01000094.1"/>
</dbReference>
<dbReference type="EMBL" id="NQBG01000094">
    <property type="protein sequence ID" value="OYG92361.1"/>
    <property type="molecule type" value="Genomic_DNA"/>
</dbReference>
<feature type="transmembrane region" description="Helical" evidence="1">
    <location>
        <begin position="6"/>
        <end position="27"/>
    </location>
</feature>
<proteinExistence type="predicted"/>
<protein>
    <submittedName>
        <fullName evidence="2">Uncharacterized protein</fullName>
    </submittedName>
</protein>
<accession>A0AAE5JZW2</accession>
<keyword evidence="1" id="KW-1133">Transmembrane helix</keyword>
<keyword evidence="1" id="KW-0812">Transmembrane</keyword>
<dbReference type="AlphaFoldDB" id="A0AAE5JZW2"/>
<evidence type="ECO:0000313" key="3">
    <source>
        <dbReference type="Proteomes" id="UP000215313"/>
    </source>
</evidence>
<evidence type="ECO:0000313" key="2">
    <source>
        <dbReference type="EMBL" id="OYG92361.1"/>
    </source>
</evidence>
<sequence>MNKLKPIALVMIVVVLMFLLNGIYIANRHVSGDFSMREVANDYESMNPISRYSYEWMMKDDMDVINRVVKDNIRERNK</sequence>
<reference evidence="2 3" key="1">
    <citation type="submission" date="2017-08" db="EMBL/GenBank/DDBJ databases">
        <authorList>
            <person name="Fouts D."/>
            <person name="Sutton G."/>
            <person name="Nguyen K."/>
            <person name="Thamlikitkul V."/>
        </authorList>
    </citation>
    <scope>NUCLEOTIDE SEQUENCE [LARGE SCALE GENOMIC DNA]</scope>
    <source>
        <strain evidence="2 3">ECH+15</strain>
    </source>
</reference>